<evidence type="ECO:0000256" key="2">
    <source>
        <dbReference type="ARBA" id="ARBA00022898"/>
    </source>
</evidence>
<dbReference type="CDD" id="cd00614">
    <property type="entry name" value="CGS_like"/>
    <property type="match status" value="1"/>
</dbReference>
<dbReference type="SUPFAM" id="SSF53383">
    <property type="entry name" value="PLP-dependent transferases"/>
    <property type="match status" value="1"/>
</dbReference>
<evidence type="ECO:0000313" key="4">
    <source>
        <dbReference type="EMBL" id="MDZ5473860.1"/>
    </source>
</evidence>
<dbReference type="Gene3D" id="3.40.640.10">
    <property type="entry name" value="Type I PLP-dependent aspartate aminotransferase-like (Major domain)"/>
    <property type="match status" value="1"/>
</dbReference>
<keyword evidence="2 3" id="KW-0663">Pyridoxal phosphate</keyword>
<proteinExistence type="inferred from homology"/>
<dbReference type="InterPro" id="IPR015424">
    <property type="entry name" value="PyrdxlP-dep_Trfase"/>
</dbReference>
<dbReference type="Pfam" id="PF01053">
    <property type="entry name" value="Cys_Met_Meta_PP"/>
    <property type="match status" value="1"/>
</dbReference>
<evidence type="ECO:0000313" key="5">
    <source>
        <dbReference type="Proteomes" id="UP001290455"/>
    </source>
</evidence>
<gene>
    <name evidence="4" type="ORF">SM124_19250</name>
</gene>
<name>A0ABU5J3B6_9BACI</name>
<evidence type="ECO:0000256" key="1">
    <source>
        <dbReference type="ARBA" id="ARBA00001933"/>
    </source>
</evidence>
<dbReference type="RefSeq" id="WP_322448153.1">
    <property type="nucleotide sequence ID" value="NZ_JAXOFX010000017.1"/>
</dbReference>
<comment type="similarity">
    <text evidence="3">Belongs to the trans-sulfuration enzymes family.</text>
</comment>
<dbReference type="EMBL" id="JAXOFX010000017">
    <property type="protein sequence ID" value="MDZ5473860.1"/>
    <property type="molecule type" value="Genomic_DNA"/>
</dbReference>
<protein>
    <submittedName>
        <fullName evidence="4">PLP-dependent aspartate aminotransferase family protein</fullName>
    </submittedName>
</protein>
<dbReference type="GO" id="GO:0008483">
    <property type="term" value="F:transaminase activity"/>
    <property type="evidence" value="ECO:0007669"/>
    <property type="project" value="UniProtKB-KW"/>
</dbReference>
<organism evidence="4 5">
    <name type="scientific">Robertmurraya mangrovi</name>
    <dbReference type="NCBI Taxonomy" id="3098077"/>
    <lineage>
        <taxon>Bacteria</taxon>
        <taxon>Bacillati</taxon>
        <taxon>Bacillota</taxon>
        <taxon>Bacilli</taxon>
        <taxon>Bacillales</taxon>
        <taxon>Bacillaceae</taxon>
        <taxon>Robertmurraya</taxon>
    </lineage>
</organism>
<comment type="caution">
    <text evidence="4">The sequence shown here is derived from an EMBL/GenBank/DDBJ whole genome shotgun (WGS) entry which is preliminary data.</text>
</comment>
<evidence type="ECO:0000256" key="3">
    <source>
        <dbReference type="RuleBase" id="RU362118"/>
    </source>
</evidence>
<dbReference type="InterPro" id="IPR015422">
    <property type="entry name" value="PyrdxlP-dep_Trfase_small"/>
</dbReference>
<keyword evidence="4" id="KW-0808">Transferase</keyword>
<comment type="cofactor">
    <cofactor evidence="1 3">
        <name>pyridoxal 5'-phosphate</name>
        <dbReference type="ChEBI" id="CHEBI:597326"/>
    </cofactor>
</comment>
<keyword evidence="4" id="KW-0032">Aminotransferase</keyword>
<dbReference type="Proteomes" id="UP001290455">
    <property type="component" value="Unassembled WGS sequence"/>
</dbReference>
<keyword evidence="5" id="KW-1185">Reference proteome</keyword>
<dbReference type="InterPro" id="IPR015421">
    <property type="entry name" value="PyrdxlP-dep_Trfase_major"/>
</dbReference>
<dbReference type="Gene3D" id="3.90.1150.10">
    <property type="entry name" value="Aspartate Aminotransferase, domain 1"/>
    <property type="match status" value="1"/>
</dbReference>
<dbReference type="PANTHER" id="PTHR11808:SF80">
    <property type="entry name" value="CYSTATHIONINE GAMMA-LYASE"/>
    <property type="match status" value="1"/>
</dbReference>
<reference evidence="4 5" key="1">
    <citation type="submission" date="2023-11" db="EMBL/GenBank/DDBJ databases">
        <title>Bacillus jintuensis, isolated from a mudflat on the Beibu Gulf coast.</title>
        <authorList>
            <person name="Li M."/>
        </authorList>
    </citation>
    <scope>NUCLEOTIDE SEQUENCE [LARGE SCALE GENOMIC DNA]</scope>
    <source>
        <strain evidence="4 5">31A1R</strain>
    </source>
</reference>
<dbReference type="PANTHER" id="PTHR11808">
    <property type="entry name" value="TRANS-SULFURATION ENZYME FAMILY MEMBER"/>
    <property type="match status" value="1"/>
</dbReference>
<sequence>MNYADVLFKEDLKICLHFGDAAEEFSGAAVPPIYQNSLFVYSKHEELAEAVKNELNYYVYWRGTNPTVEVLEKKLAALERGEDCKCFASGMAAITAAILASIKSGEHVLCVSHIYTSTLDLLKYLQKFNIQHSVVYSTNIEKIEQSIQKNTKLIILESPTSLTFELINLKSLAELAQSYGIRTMIDNTWGTPIFQKPLTLGFDIVVHSASKYLGGHSDVVGGALITSHKIMMELFPKEFLLMGGIMGPHEASLLLRSIRTLPFRMKEHEKNAYEVATFLENHPNVTVVNYPGLATHPHYELGKTQQTGNSGLLSFVLKDETYEAAKAVINAFKFIQIGVSWGSFESLVTSPNYGHNEGSLLKEKISPGLIRLSVGLELISEIIEDLDQALSVIS</sequence>
<accession>A0ABU5J3B6</accession>
<dbReference type="PIRSF" id="PIRSF001434">
    <property type="entry name" value="CGS"/>
    <property type="match status" value="1"/>
</dbReference>
<dbReference type="InterPro" id="IPR000277">
    <property type="entry name" value="Cys/Met-Metab_PyrdxlP-dep_enz"/>
</dbReference>